<dbReference type="RefSeq" id="XP_009064619.1">
    <property type="nucleotide sequence ID" value="XM_009066371.1"/>
</dbReference>
<feature type="compositionally biased region" description="Polar residues" evidence="1">
    <location>
        <begin position="579"/>
        <end position="592"/>
    </location>
</feature>
<dbReference type="GeneID" id="20240889"/>
<feature type="compositionally biased region" description="Polar residues" evidence="1">
    <location>
        <begin position="23"/>
        <end position="42"/>
    </location>
</feature>
<feature type="region of interest" description="Disordered" evidence="1">
    <location>
        <begin position="572"/>
        <end position="603"/>
    </location>
</feature>
<proteinExistence type="predicted"/>
<dbReference type="HOGENOM" id="CLU_375217_0_0_1"/>
<dbReference type="CTD" id="20240889"/>
<evidence type="ECO:0000256" key="1">
    <source>
        <dbReference type="SAM" id="MobiDB-lite"/>
    </source>
</evidence>
<gene>
    <name evidence="2" type="ORF">LOTGIDRAFT_168486</name>
</gene>
<dbReference type="AlphaFoldDB" id="V3Z236"/>
<feature type="region of interest" description="Disordered" evidence="1">
    <location>
        <begin position="291"/>
        <end position="323"/>
    </location>
</feature>
<keyword evidence="3" id="KW-1185">Reference proteome</keyword>
<feature type="compositionally biased region" description="Low complexity" evidence="1">
    <location>
        <begin position="296"/>
        <end position="311"/>
    </location>
</feature>
<feature type="region of interest" description="Disordered" evidence="1">
    <location>
        <begin position="1"/>
        <end position="42"/>
    </location>
</feature>
<organism evidence="2 3">
    <name type="scientific">Lottia gigantea</name>
    <name type="common">Giant owl limpet</name>
    <dbReference type="NCBI Taxonomy" id="225164"/>
    <lineage>
        <taxon>Eukaryota</taxon>
        <taxon>Metazoa</taxon>
        <taxon>Spiralia</taxon>
        <taxon>Lophotrochozoa</taxon>
        <taxon>Mollusca</taxon>
        <taxon>Gastropoda</taxon>
        <taxon>Patellogastropoda</taxon>
        <taxon>Lottioidea</taxon>
        <taxon>Lottiidae</taxon>
        <taxon>Lottia</taxon>
    </lineage>
</organism>
<name>V3Z236_LOTGI</name>
<evidence type="ECO:0000313" key="2">
    <source>
        <dbReference type="EMBL" id="ESO84628.1"/>
    </source>
</evidence>
<dbReference type="KEGG" id="lgi:LOTGIDRAFT_168486"/>
<reference evidence="2 3" key="1">
    <citation type="journal article" date="2013" name="Nature">
        <title>Insights into bilaterian evolution from three spiralian genomes.</title>
        <authorList>
            <person name="Simakov O."/>
            <person name="Marletaz F."/>
            <person name="Cho S.J."/>
            <person name="Edsinger-Gonzales E."/>
            <person name="Havlak P."/>
            <person name="Hellsten U."/>
            <person name="Kuo D.H."/>
            <person name="Larsson T."/>
            <person name="Lv J."/>
            <person name="Arendt D."/>
            <person name="Savage R."/>
            <person name="Osoegawa K."/>
            <person name="de Jong P."/>
            <person name="Grimwood J."/>
            <person name="Chapman J.A."/>
            <person name="Shapiro H."/>
            <person name="Aerts A."/>
            <person name="Otillar R.P."/>
            <person name="Terry A.Y."/>
            <person name="Boore J.L."/>
            <person name="Grigoriev I.V."/>
            <person name="Lindberg D.R."/>
            <person name="Seaver E.C."/>
            <person name="Weisblat D.A."/>
            <person name="Putnam N.H."/>
            <person name="Rokhsar D.S."/>
        </authorList>
    </citation>
    <scope>NUCLEOTIDE SEQUENCE [LARGE SCALE GENOMIC DNA]</scope>
</reference>
<feature type="compositionally biased region" description="Low complexity" evidence="1">
    <location>
        <begin position="702"/>
        <end position="714"/>
    </location>
</feature>
<accession>V3Z236</accession>
<sequence length="767" mass="87773">MDSQEESSKETSGSGDFDFDDQMNLSLSPGQNPKTEDSSMNLHQANTRPALKHGLDCLIEEDEDVDYPPPRLITGLPEPINVDDSVNKRRPKRQEIVSPKAPCLLFTTEEIKDYIDHLEMKLNILYKNMQETNRYLFEVLEEKDIDKIRIKNQQRLLNQQEVELIFYRQFYKTGKKHGNEPISEENKLKAPPKTEFFKYSFGKKLNIEMHPVDVDPDIKDAVDQRVQDVLQAQADKDQEILPPSQDFHNILYINHSTEESKDEDFYTTGTPSPEPVLYDVTLEFQDKDSTLQQYNPLGSPGSSSTASSPSPIQDTSNVDRDSETFEKLEIYEAPLQFRNKGISNVLETDATSLSHEIVLTERTEHLFDNVQLQEELYFKESENDNQPSYPSRSPSPKREVNDDVCVRELLGEKIGELPEADYQEDGENFQETTSITNLMASIKELSTEIIKETERQDVKVMDTESLTEKERRIIEEVEKYVGIDDTSDTLGKVPYVPSSADTMNFQLDQKLDLVSDYARSRNPLPKKEVRALTALPQSKGSKKRVKALPIEVGKRRYPLQPVYRSNTQKTILPPIRPYNKTNKPQSKFTNQEKLGPLPDITIGKSCTPKKSEPVLYKPQETKSNIQPDEILCGLKSNSKHPVDELTLPKLPIVHTAPIIKDNKHRIDNGFSLPQIETASRKSHLRDHLKTNILPDKLKPEHASSQYTASTSSTTRHFTKSANYKPPKVLLPVLPKIYQSNRRKEKQPHKLPPICQLEFDDVYPSRKD</sequence>
<feature type="region of interest" description="Disordered" evidence="1">
    <location>
        <begin position="379"/>
        <end position="400"/>
    </location>
</feature>
<feature type="region of interest" description="Disordered" evidence="1">
    <location>
        <begin position="698"/>
        <end position="721"/>
    </location>
</feature>
<protein>
    <submittedName>
        <fullName evidence="2">Uncharacterized protein</fullName>
    </submittedName>
</protein>
<evidence type="ECO:0000313" key="3">
    <source>
        <dbReference type="Proteomes" id="UP000030746"/>
    </source>
</evidence>
<dbReference type="EMBL" id="KB203440">
    <property type="protein sequence ID" value="ESO84628.1"/>
    <property type="molecule type" value="Genomic_DNA"/>
</dbReference>
<dbReference type="Proteomes" id="UP000030746">
    <property type="component" value="Unassembled WGS sequence"/>
</dbReference>